<evidence type="ECO:0000256" key="6">
    <source>
        <dbReference type="ARBA" id="ARBA00022692"/>
    </source>
</evidence>
<dbReference type="InterPro" id="IPR004089">
    <property type="entry name" value="MCPsignal_dom"/>
</dbReference>
<feature type="transmembrane region" description="Helical" evidence="12">
    <location>
        <begin position="176"/>
        <end position="192"/>
    </location>
</feature>
<feature type="domain" description="Methyl-accepting transducer" evidence="13">
    <location>
        <begin position="249"/>
        <end position="485"/>
    </location>
</feature>
<keyword evidence="6 12" id="KW-0812">Transmembrane</keyword>
<keyword evidence="4" id="KW-0145">Chemotaxis</keyword>
<dbReference type="SMART" id="SM00091">
    <property type="entry name" value="PAS"/>
    <property type="match status" value="1"/>
</dbReference>
<keyword evidence="5" id="KW-0997">Cell inner membrane</keyword>
<dbReference type="InterPro" id="IPR035965">
    <property type="entry name" value="PAS-like_dom_sf"/>
</dbReference>
<dbReference type="InterPro" id="IPR013655">
    <property type="entry name" value="PAS_fold_3"/>
</dbReference>
<evidence type="ECO:0000256" key="5">
    <source>
        <dbReference type="ARBA" id="ARBA00022519"/>
    </source>
</evidence>
<comment type="caution">
    <text evidence="15">The sequence shown here is derived from an EMBL/GenBank/DDBJ whole genome shotgun (WGS) entry which is preliminary data.</text>
</comment>
<comment type="similarity">
    <text evidence="10">Belongs to the methyl-accepting chemotaxis (MCP) protein family.</text>
</comment>
<dbReference type="PRINTS" id="PR00260">
    <property type="entry name" value="CHEMTRNSDUCR"/>
</dbReference>
<dbReference type="Proteomes" id="UP000242861">
    <property type="component" value="Unassembled WGS sequence"/>
</dbReference>
<dbReference type="AlphaFoldDB" id="A0A2I0CU33"/>
<dbReference type="GO" id="GO:0007165">
    <property type="term" value="P:signal transduction"/>
    <property type="evidence" value="ECO:0007669"/>
    <property type="project" value="UniProtKB-KW"/>
</dbReference>
<dbReference type="SUPFAM" id="SSF58104">
    <property type="entry name" value="Methyl-accepting chemotaxis protein (MCP) signaling domain"/>
    <property type="match status" value="1"/>
</dbReference>
<organism evidence="15 16">
    <name type="scientific">Pseudomonas fluvialis</name>
    <dbReference type="NCBI Taxonomy" id="1793966"/>
    <lineage>
        <taxon>Bacteria</taxon>
        <taxon>Pseudomonadati</taxon>
        <taxon>Pseudomonadota</taxon>
        <taxon>Gammaproteobacteria</taxon>
        <taxon>Pseudomonadales</taxon>
        <taxon>Pseudomonadaceae</taxon>
        <taxon>Pseudomonas</taxon>
    </lineage>
</organism>
<evidence type="ECO:0000259" key="13">
    <source>
        <dbReference type="PROSITE" id="PS50111"/>
    </source>
</evidence>
<keyword evidence="3" id="KW-0488">Methylation</keyword>
<dbReference type="PROSITE" id="PS50112">
    <property type="entry name" value="PAS"/>
    <property type="match status" value="1"/>
</dbReference>
<evidence type="ECO:0000256" key="12">
    <source>
        <dbReference type="SAM" id="Phobius"/>
    </source>
</evidence>
<dbReference type="GO" id="GO:0005886">
    <property type="term" value="C:plasma membrane"/>
    <property type="evidence" value="ECO:0007669"/>
    <property type="project" value="UniProtKB-SubCell"/>
</dbReference>
<dbReference type="CDD" id="cd00130">
    <property type="entry name" value="PAS"/>
    <property type="match status" value="1"/>
</dbReference>
<proteinExistence type="inferred from homology"/>
<evidence type="ECO:0000256" key="1">
    <source>
        <dbReference type="ARBA" id="ARBA00004429"/>
    </source>
</evidence>
<dbReference type="PROSITE" id="PS50111">
    <property type="entry name" value="CHEMOTAXIS_TRANSDUC_2"/>
    <property type="match status" value="1"/>
</dbReference>
<evidence type="ECO:0000256" key="3">
    <source>
        <dbReference type="ARBA" id="ARBA00022481"/>
    </source>
</evidence>
<dbReference type="GO" id="GO:0052131">
    <property type="term" value="P:positive aerotaxis"/>
    <property type="evidence" value="ECO:0007669"/>
    <property type="project" value="UniProtKB-ARBA"/>
</dbReference>
<gene>
    <name evidence="15" type="ORF">CW360_00780</name>
</gene>
<keyword evidence="7 12" id="KW-1133">Transmembrane helix</keyword>
<sequence>MRSNLPVTQHERTFSARERLISTTDLHGKITYCNDAFVAISGFAREELLGQPHNLVRHPDMPGAVFAHMWDTLKQGKPWMGLVKNRCKQGDFYWVSAYVTPIYENNQMIGYESVRTLPSQAQKARASALYARLRAGKPPVPRWQSWTEDLRQSWPLLLAGVVLLLGQWLWPGWLAMLLSVVSLFVAGAVQLYRQRQAMRETLAEHPKAFTSALVALTYTDRRGAQALLDMAMISEEARMQTALTRLEDVAEGVRRRAAESARLATAEADLLDQQRSETDQSATAITEMATTIQEVAHNVQHTSHAAEEADQLARQGRDLVGGSVESMLQMARAVHDIGQAVNELASATQSIGSVADVITSIAEQTNLLALNAAIEAARAGEQGRGFAVVADEVRALATRTRESTEQIQQIIAALRQGAERAVQTAGRGEAISRDSVSSVESVRTALSGITDSVSQITLMTQQMASAAEEQSHVAEDISRQICRIAELSEHSTQQAGQGAQIAAELQHMADALHGLAERFNR</sequence>
<feature type="domain" description="PAS" evidence="14">
    <location>
        <begin position="21"/>
        <end position="76"/>
    </location>
</feature>
<evidence type="ECO:0000256" key="10">
    <source>
        <dbReference type="ARBA" id="ARBA00029447"/>
    </source>
</evidence>
<evidence type="ECO:0000313" key="16">
    <source>
        <dbReference type="Proteomes" id="UP000242861"/>
    </source>
</evidence>
<dbReference type="Pfam" id="PF00015">
    <property type="entry name" value="MCPsignal"/>
    <property type="match status" value="1"/>
</dbReference>
<dbReference type="PANTHER" id="PTHR32089:SF74">
    <property type="entry name" value="METHYL-ACCEPTING CHEMOTAXIS PROTEIN AER"/>
    <property type="match status" value="1"/>
</dbReference>
<dbReference type="Gene3D" id="1.10.287.950">
    <property type="entry name" value="Methyl-accepting chemotaxis protein"/>
    <property type="match status" value="1"/>
</dbReference>
<dbReference type="RefSeq" id="WP_101192411.1">
    <property type="nucleotide sequence ID" value="NZ_PIYS01000002.1"/>
</dbReference>
<evidence type="ECO:0000256" key="4">
    <source>
        <dbReference type="ARBA" id="ARBA00022500"/>
    </source>
</evidence>
<evidence type="ECO:0000256" key="2">
    <source>
        <dbReference type="ARBA" id="ARBA00022475"/>
    </source>
</evidence>
<dbReference type="FunFam" id="1.10.287.950:FF:000001">
    <property type="entry name" value="Methyl-accepting chemotaxis sensory transducer"/>
    <property type="match status" value="1"/>
</dbReference>
<evidence type="ECO:0000259" key="14">
    <source>
        <dbReference type="PROSITE" id="PS50112"/>
    </source>
</evidence>
<comment type="subcellular location">
    <subcellularLocation>
        <location evidence="1">Cell inner membrane</location>
        <topology evidence="1">Multi-pass membrane protein</topology>
    </subcellularLocation>
</comment>
<keyword evidence="8 12" id="KW-0472">Membrane</keyword>
<evidence type="ECO:0000256" key="7">
    <source>
        <dbReference type="ARBA" id="ARBA00022989"/>
    </source>
</evidence>
<keyword evidence="9 11" id="KW-0807">Transducer</keyword>
<dbReference type="SMART" id="SM00283">
    <property type="entry name" value="MA"/>
    <property type="match status" value="1"/>
</dbReference>
<evidence type="ECO:0000313" key="15">
    <source>
        <dbReference type="EMBL" id="PKF73028.1"/>
    </source>
</evidence>
<dbReference type="Pfam" id="PF08447">
    <property type="entry name" value="PAS_3"/>
    <property type="match status" value="1"/>
</dbReference>
<dbReference type="PANTHER" id="PTHR32089">
    <property type="entry name" value="METHYL-ACCEPTING CHEMOTAXIS PROTEIN MCPB"/>
    <property type="match status" value="1"/>
</dbReference>
<evidence type="ECO:0000256" key="8">
    <source>
        <dbReference type="ARBA" id="ARBA00023136"/>
    </source>
</evidence>
<evidence type="ECO:0000256" key="9">
    <source>
        <dbReference type="ARBA" id="ARBA00023224"/>
    </source>
</evidence>
<dbReference type="CDD" id="cd11386">
    <property type="entry name" value="MCP_signal"/>
    <property type="match status" value="1"/>
</dbReference>
<dbReference type="InterPro" id="IPR004090">
    <property type="entry name" value="Chemotax_Me-accpt_rcpt"/>
</dbReference>
<dbReference type="NCBIfam" id="TIGR00229">
    <property type="entry name" value="sensory_box"/>
    <property type="match status" value="1"/>
</dbReference>
<protein>
    <submittedName>
        <fullName evidence="15">Chemotaxis protein</fullName>
    </submittedName>
</protein>
<keyword evidence="2" id="KW-1003">Cell membrane</keyword>
<dbReference type="InterPro" id="IPR000014">
    <property type="entry name" value="PAS"/>
</dbReference>
<evidence type="ECO:0000256" key="11">
    <source>
        <dbReference type="PROSITE-ProRule" id="PRU00284"/>
    </source>
</evidence>
<name>A0A2I0CU33_9PSED</name>
<dbReference type="GO" id="GO:0004888">
    <property type="term" value="F:transmembrane signaling receptor activity"/>
    <property type="evidence" value="ECO:0007669"/>
    <property type="project" value="InterPro"/>
</dbReference>
<accession>A0A2I0CU33</accession>
<dbReference type="EMBL" id="PIYS01000002">
    <property type="protein sequence ID" value="PKF73028.1"/>
    <property type="molecule type" value="Genomic_DNA"/>
</dbReference>
<dbReference type="FunFam" id="3.30.450.20:FF:000046">
    <property type="entry name" value="Aerotaxis sensor receptor"/>
    <property type="match status" value="1"/>
</dbReference>
<reference evidence="16" key="1">
    <citation type="submission" date="2017-12" db="EMBL/GenBank/DDBJ databases">
        <authorList>
            <person name="Yu X.-Y."/>
        </authorList>
    </citation>
    <scope>NUCLEOTIDE SEQUENCE [LARGE SCALE GENOMIC DNA]</scope>
    <source>
        <strain evidence="16">ZYSR67-Z</strain>
    </source>
</reference>
<dbReference type="Gene3D" id="3.30.450.20">
    <property type="entry name" value="PAS domain"/>
    <property type="match status" value="1"/>
</dbReference>
<dbReference type="SUPFAM" id="SSF55785">
    <property type="entry name" value="PYP-like sensor domain (PAS domain)"/>
    <property type="match status" value="1"/>
</dbReference>